<evidence type="ECO:0000313" key="6">
    <source>
        <dbReference type="EMBL" id="HIS24302.1"/>
    </source>
</evidence>
<keyword evidence="2" id="KW-0238">DNA-binding</keyword>
<dbReference type="InterPro" id="IPR036388">
    <property type="entry name" value="WH-like_DNA-bd_sf"/>
</dbReference>
<dbReference type="EMBL" id="DVIR01000029">
    <property type="protein sequence ID" value="HIS24302.1"/>
    <property type="molecule type" value="Genomic_DNA"/>
</dbReference>
<dbReference type="Gene3D" id="1.10.10.10">
    <property type="entry name" value="Winged helix-like DNA-binding domain superfamily/Winged helix DNA-binding domain"/>
    <property type="match status" value="1"/>
</dbReference>
<dbReference type="InterPro" id="IPR000281">
    <property type="entry name" value="HTH_RpiR"/>
</dbReference>
<dbReference type="PROSITE" id="PS51464">
    <property type="entry name" value="SIS"/>
    <property type="match status" value="1"/>
</dbReference>
<dbReference type="Proteomes" id="UP000823982">
    <property type="component" value="Unassembled WGS sequence"/>
</dbReference>
<evidence type="ECO:0000313" key="7">
    <source>
        <dbReference type="Proteomes" id="UP000823982"/>
    </source>
</evidence>
<organism evidence="6 7">
    <name type="scientific">Candidatus Faeciplasma gallinarum</name>
    <dbReference type="NCBI Taxonomy" id="2840799"/>
    <lineage>
        <taxon>Bacteria</taxon>
        <taxon>Bacillati</taxon>
        <taxon>Bacillota</taxon>
        <taxon>Clostridia</taxon>
        <taxon>Eubacteriales</taxon>
        <taxon>Oscillospiraceae</taxon>
        <taxon>Oscillospiraceae incertae sedis</taxon>
        <taxon>Candidatus Faeciplasma</taxon>
    </lineage>
</organism>
<dbReference type="Gene3D" id="3.40.50.10490">
    <property type="entry name" value="Glucose-6-phosphate isomerase like protein, domain 1"/>
    <property type="match status" value="1"/>
</dbReference>
<evidence type="ECO:0000256" key="3">
    <source>
        <dbReference type="ARBA" id="ARBA00023163"/>
    </source>
</evidence>
<keyword evidence="1" id="KW-0805">Transcription regulation</keyword>
<dbReference type="GO" id="GO:0003677">
    <property type="term" value="F:DNA binding"/>
    <property type="evidence" value="ECO:0007669"/>
    <property type="project" value="UniProtKB-KW"/>
</dbReference>
<name>A0A9D1ENQ3_9FIRM</name>
<dbReference type="CDD" id="cd05013">
    <property type="entry name" value="SIS_RpiR"/>
    <property type="match status" value="1"/>
</dbReference>
<evidence type="ECO:0000256" key="2">
    <source>
        <dbReference type="ARBA" id="ARBA00023125"/>
    </source>
</evidence>
<feature type="domain" description="HTH rpiR-type" evidence="4">
    <location>
        <begin position="9"/>
        <end position="85"/>
    </location>
</feature>
<dbReference type="GO" id="GO:0003700">
    <property type="term" value="F:DNA-binding transcription factor activity"/>
    <property type="evidence" value="ECO:0007669"/>
    <property type="project" value="InterPro"/>
</dbReference>
<dbReference type="PROSITE" id="PS51071">
    <property type="entry name" value="HTH_RPIR"/>
    <property type="match status" value="1"/>
</dbReference>
<dbReference type="PANTHER" id="PTHR30514:SF18">
    <property type="entry name" value="RPIR-FAMILY TRANSCRIPTIONAL REGULATOR"/>
    <property type="match status" value="1"/>
</dbReference>
<accession>A0A9D1ENQ3</accession>
<dbReference type="PANTHER" id="PTHR30514">
    <property type="entry name" value="GLUCOKINASE"/>
    <property type="match status" value="1"/>
</dbReference>
<comment type="caution">
    <text evidence="6">The sequence shown here is derived from an EMBL/GenBank/DDBJ whole genome shotgun (WGS) entry which is preliminary data.</text>
</comment>
<dbReference type="SUPFAM" id="SSF46689">
    <property type="entry name" value="Homeodomain-like"/>
    <property type="match status" value="1"/>
</dbReference>
<evidence type="ECO:0000256" key="1">
    <source>
        <dbReference type="ARBA" id="ARBA00023015"/>
    </source>
</evidence>
<dbReference type="InterPro" id="IPR009057">
    <property type="entry name" value="Homeodomain-like_sf"/>
</dbReference>
<reference evidence="6" key="1">
    <citation type="submission" date="2020-10" db="EMBL/GenBank/DDBJ databases">
        <authorList>
            <person name="Gilroy R."/>
        </authorList>
    </citation>
    <scope>NUCLEOTIDE SEQUENCE</scope>
    <source>
        <strain evidence="6">CHK157-1446</strain>
    </source>
</reference>
<dbReference type="InterPro" id="IPR047640">
    <property type="entry name" value="RpiR-like"/>
</dbReference>
<feature type="domain" description="SIS" evidence="5">
    <location>
        <begin position="131"/>
        <end position="280"/>
    </location>
</feature>
<dbReference type="GO" id="GO:0097367">
    <property type="term" value="F:carbohydrate derivative binding"/>
    <property type="evidence" value="ECO:0007669"/>
    <property type="project" value="InterPro"/>
</dbReference>
<proteinExistence type="predicted"/>
<protein>
    <submittedName>
        <fullName evidence="6">MurR/RpiR family transcriptional regulator</fullName>
    </submittedName>
</protein>
<dbReference type="InterPro" id="IPR035472">
    <property type="entry name" value="RpiR-like_SIS"/>
</dbReference>
<reference evidence="6" key="2">
    <citation type="journal article" date="2021" name="PeerJ">
        <title>Extensive microbial diversity within the chicken gut microbiome revealed by metagenomics and culture.</title>
        <authorList>
            <person name="Gilroy R."/>
            <person name="Ravi A."/>
            <person name="Getino M."/>
            <person name="Pursley I."/>
            <person name="Horton D.L."/>
            <person name="Alikhan N.F."/>
            <person name="Baker D."/>
            <person name="Gharbi K."/>
            <person name="Hall N."/>
            <person name="Watson M."/>
            <person name="Adriaenssens E.M."/>
            <person name="Foster-Nyarko E."/>
            <person name="Jarju S."/>
            <person name="Secka A."/>
            <person name="Antonio M."/>
            <person name="Oren A."/>
            <person name="Chaudhuri R.R."/>
            <person name="La Ragione R."/>
            <person name="Hildebrand F."/>
            <person name="Pallen M.J."/>
        </authorList>
    </citation>
    <scope>NUCLEOTIDE SEQUENCE</scope>
    <source>
        <strain evidence="6">CHK157-1446</strain>
    </source>
</reference>
<dbReference type="AlphaFoldDB" id="A0A9D1ENQ3"/>
<sequence>MTNTDGVSKDVFELLEEKRDKASKSHKKIADFILEHYDKASYLTAARLGECVGVSESTVVRFAYELGFDGYPMLQRALREATKNKLTAVQRIEVSLDRLKGSDVFTKVLQNDIEHIRQTIEETASSSFEAAVDSIVRAKNIYIMGIRSSAALASFMGYYFKLMMLNVQIVQTGSRSELYEQLLRIGSDDLLIGISFPRYSKQTVTALAYAHEKGADSIAITDSIDSPAASYAKNVLLARSDMVSFVDSLVAPLSLINALIVAVSTRNYSAVSESFKALEEIWEEYDVYEKNGEQNVRE</sequence>
<evidence type="ECO:0000259" key="4">
    <source>
        <dbReference type="PROSITE" id="PS51071"/>
    </source>
</evidence>
<dbReference type="InterPro" id="IPR001347">
    <property type="entry name" value="SIS_dom"/>
</dbReference>
<dbReference type="Pfam" id="PF01380">
    <property type="entry name" value="SIS"/>
    <property type="match status" value="1"/>
</dbReference>
<dbReference type="Pfam" id="PF01418">
    <property type="entry name" value="HTH_6"/>
    <property type="match status" value="1"/>
</dbReference>
<dbReference type="GO" id="GO:1901135">
    <property type="term" value="P:carbohydrate derivative metabolic process"/>
    <property type="evidence" value="ECO:0007669"/>
    <property type="project" value="InterPro"/>
</dbReference>
<dbReference type="SUPFAM" id="SSF53697">
    <property type="entry name" value="SIS domain"/>
    <property type="match status" value="1"/>
</dbReference>
<evidence type="ECO:0000259" key="5">
    <source>
        <dbReference type="PROSITE" id="PS51464"/>
    </source>
</evidence>
<keyword evidence="3" id="KW-0804">Transcription</keyword>
<dbReference type="InterPro" id="IPR046348">
    <property type="entry name" value="SIS_dom_sf"/>
</dbReference>
<gene>
    <name evidence="6" type="ORF">IAD01_02740</name>
</gene>